<dbReference type="InterPro" id="IPR050791">
    <property type="entry name" value="Aldo-Keto_reductase"/>
</dbReference>
<protein>
    <submittedName>
        <fullName evidence="3">General stress protein 69</fullName>
        <ecNumber evidence="3">1.1.1.-</ecNumber>
    </submittedName>
</protein>
<feature type="domain" description="NADP-dependent oxidoreductase" evidence="2">
    <location>
        <begin position="16"/>
        <end position="306"/>
    </location>
</feature>
<dbReference type="SUPFAM" id="SSF51430">
    <property type="entry name" value="NAD(P)-linked oxidoreductase"/>
    <property type="match status" value="1"/>
</dbReference>
<dbReference type="Gene3D" id="3.20.20.100">
    <property type="entry name" value="NADP-dependent oxidoreductase domain"/>
    <property type="match status" value="1"/>
</dbReference>
<evidence type="ECO:0000313" key="4">
    <source>
        <dbReference type="Proteomes" id="UP000204551"/>
    </source>
</evidence>
<dbReference type="RefSeq" id="WP_093979248.1">
    <property type="nucleotide sequence ID" value="NZ_CP022515.1"/>
</dbReference>
<evidence type="ECO:0000256" key="1">
    <source>
        <dbReference type="ARBA" id="ARBA00023002"/>
    </source>
</evidence>
<proteinExistence type="predicted"/>
<reference evidence="3 4" key="1">
    <citation type="submission" date="2017-07" db="EMBL/GenBank/DDBJ databases">
        <title>Genome Sequence of Arenibacter algicola Strain SMS7 Isolated from a culture of the Diatom Skeletonema marinoi.</title>
        <authorList>
            <person name="Topel M."/>
            <person name="Pinder M.I.M."/>
            <person name="Johansson O.N."/>
            <person name="Kourtchenko O."/>
            <person name="Godhe A."/>
            <person name="Clarke A.K."/>
        </authorList>
    </citation>
    <scope>NUCLEOTIDE SEQUENCE [LARGE SCALE GENOMIC DNA]</scope>
    <source>
        <strain evidence="3 4">SMS7</strain>
    </source>
</reference>
<dbReference type="EMBL" id="CP022515">
    <property type="protein sequence ID" value="ASO06858.1"/>
    <property type="molecule type" value="Genomic_DNA"/>
</dbReference>
<dbReference type="InterPro" id="IPR036812">
    <property type="entry name" value="NAD(P)_OxRdtase_dom_sf"/>
</dbReference>
<dbReference type="Pfam" id="PF00248">
    <property type="entry name" value="Aldo_ket_red"/>
    <property type="match status" value="1"/>
</dbReference>
<dbReference type="GO" id="GO:0016491">
    <property type="term" value="F:oxidoreductase activity"/>
    <property type="evidence" value="ECO:0007669"/>
    <property type="project" value="UniProtKB-KW"/>
</dbReference>
<gene>
    <name evidence="3" type="ORF">AREALGSMS7_03437</name>
</gene>
<dbReference type="PRINTS" id="PR00069">
    <property type="entry name" value="ALDKETRDTASE"/>
</dbReference>
<organism evidence="3 4">
    <name type="scientific">Arenibacter algicola</name>
    <dbReference type="NCBI Taxonomy" id="616991"/>
    <lineage>
        <taxon>Bacteria</taxon>
        <taxon>Pseudomonadati</taxon>
        <taxon>Bacteroidota</taxon>
        <taxon>Flavobacteriia</taxon>
        <taxon>Flavobacteriales</taxon>
        <taxon>Flavobacteriaceae</taxon>
        <taxon>Arenibacter</taxon>
    </lineage>
</organism>
<dbReference type="PANTHER" id="PTHR43625:SF40">
    <property type="entry name" value="ALDO-KETO REDUCTASE YAKC [NADP(+)]"/>
    <property type="match status" value="1"/>
</dbReference>
<name>A0A221V0F0_9FLAO</name>
<dbReference type="AlphaFoldDB" id="A0A221V0F0"/>
<dbReference type="KEGG" id="aalg:AREALGSMS7_03437"/>
<dbReference type="CDD" id="cd19076">
    <property type="entry name" value="AKR_AKR13A_13D"/>
    <property type="match status" value="1"/>
</dbReference>
<dbReference type="GO" id="GO:0005737">
    <property type="term" value="C:cytoplasm"/>
    <property type="evidence" value="ECO:0007669"/>
    <property type="project" value="TreeGrafter"/>
</dbReference>
<dbReference type="Proteomes" id="UP000204551">
    <property type="component" value="Chromosome"/>
</dbReference>
<accession>A0A221V0F0</accession>
<dbReference type="InterPro" id="IPR023210">
    <property type="entry name" value="NADP_OxRdtase_dom"/>
</dbReference>
<dbReference type="EC" id="1.1.1.-" evidence="3"/>
<sequence length="318" mass="35636">MKKSTILGKSTLKVNRLGLGCMGMSEFYGSFDEAASIKTLHKAIDLGVNFFDTADMYGWGTNEKLLRRALEGKWGQVVLATKFGVVRGENGEWLGVNGQPDYVKKACERSLSNLGIDTIDLYYMHRQAEDVEIEETVGAMADLVKQGKVKYIGLSEVDAETIRRAYKVHPITAIQTEYSLWSREPEQEVFDVCKELGITFVAYSPLGRGFLTGAIKSRADFESDDFRLNNPRFTDEAIDENSKFVEVIDQVAKDKGVTKAQIVLAWILHQNDEITAIPGTRRIHRLEENLGAYNVELSPLDLSHIENSIPKTTIGSRY</sequence>
<dbReference type="InterPro" id="IPR020471">
    <property type="entry name" value="AKR"/>
</dbReference>
<evidence type="ECO:0000313" key="3">
    <source>
        <dbReference type="EMBL" id="ASO06858.1"/>
    </source>
</evidence>
<keyword evidence="1 3" id="KW-0560">Oxidoreductase</keyword>
<evidence type="ECO:0000259" key="2">
    <source>
        <dbReference type="Pfam" id="PF00248"/>
    </source>
</evidence>
<dbReference type="PANTHER" id="PTHR43625">
    <property type="entry name" value="AFLATOXIN B1 ALDEHYDE REDUCTASE"/>
    <property type="match status" value="1"/>
</dbReference>